<dbReference type="RefSeq" id="WP_163481845.1">
    <property type="nucleotide sequence ID" value="NZ_JAAGWF010000010.1"/>
</dbReference>
<keyword evidence="3" id="KW-0732">Signal</keyword>
<evidence type="ECO:0000313" key="5">
    <source>
        <dbReference type="EMBL" id="NEK58481.1"/>
    </source>
</evidence>
<evidence type="ECO:0000259" key="4">
    <source>
        <dbReference type="PROSITE" id="PS50072"/>
    </source>
</evidence>
<dbReference type="AlphaFoldDB" id="A0A7K3W0S7"/>
<proteinExistence type="predicted"/>
<keyword evidence="5" id="KW-0413">Isomerase</keyword>
<protein>
    <submittedName>
        <fullName evidence="5">Peptidylprolyl isomerase</fullName>
    </submittedName>
</protein>
<gene>
    <name evidence="5" type="ORF">GCU56_11415</name>
</gene>
<feature type="domain" description="PPIase cyclophilin-type" evidence="4">
    <location>
        <begin position="85"/>
        <end position="237"/>
    </location>
</feature>
<dbReference type="EMBL" id="JAAGWF010000010">
    <property type="protein sequence ID" value="NEK58481.1"/>
    <property type="molecule type" value="Genomic_DNA"/>
</dbReference>
<reference evidence="5 6" key="1">
    <citation type="submission" date="2020-02" db="EMBL/GenBank/DDBJ databases">
        <title>Geodermatophilus sabuli CPCC 205279 I12A-02694.</title>
        <authorList>
            <person name="Jiang Z."/>
        </authorList>
    </citation>
    <scope>NUCLEOTIDE SEQUENCE [LARGE SCALE GENOMIC DNA]</scope>
    <source>
        <strain evidence="5 6">I12A-02694</strain>
    </source>
</reference>
<dbReference type="Proteomes" id="UP000470246">
    <property type="component" value="Unassembled WGS sequence"/>
</dbReference>
<dbReference type="CDD" id="cd00317">
    <property type="entry name" value="cyclophilin"/>
    <property type="match status" value="1"/>
</dbReference>
<comment type="caution">
    <text evidence="5">The sequence shown here is derived from an EMBL/GenBank/DDBJ whole genome shotgun (WGS) entry which is preliminary data.</text>
</comment>
<keyword evidence="6" id="KW-1185">Reference proteome</keyword>
<dbReference type="GO" id="GO:0003755">
    <property type="term" value="F:peptidyl-prolyl cis-trans isomerase activity"/>
    <property type="evidence" value="ECO:0007669"/>
    <property type="project" value="InterPro"/>
</dbReference>
<evidence type="ECO:0000256" key="2">
    <source>
        <dbReference type="SAM" id="MobiDB-lite"/>
    </source>
</evidence>
<name>A0A7K3W0S7_9ACTN</name>
<organism evidence="5 6">
    <name type="scientific">Geodermatophilus sabuli</name>
    <dbReference type="NCBI Taxonomy" id="1564158"/>
    <lineage>
        <taxon>Bacteria</taxon>
        <taxon>Bacillati</taxon>
        <taxon>Actinomycetota</taxon>
        <taxon>Actinomycetes</taxon>
        <taxon>Geodermatophilales</taxon>
        <taxon>Geodermatophilaceae</taxon>
        <taxon>Geodermatophilus</taxon>
    </lineage>
</organism>
<dbReference type="PANTHER" id="PTHR45625:SF3">
    <property type="entry name" value="PEPTIDYL-PROLYL CIS-TRANS ISOMERASE B-RELATED"/>
    <property type="match status" value="1"/>
</dbReference>
<dbReference type="SUPFAM" id="SSF50891">
    <property type="entry name" value="Cyclophilin-like"/>
    <property type="match status" value="1"/>
</dbReference>
<sequence>MTSWLRAAGLGGLLLALTACAGGGDDAGPEAGPGTGSGGGAAAVSGTGASCEWSTAPSANPYLIEVDPPAAEVPAEGTTDLLMTTNLGDLQLTVDHERTPCAAASLVHLAEVGFFDDSPCHRQTDSAGLQVLQCGDPTGTGAGGPTYTSPTEVTGEETYPRGTVAMANSGQGVDGSQFFLVWGDSRLPPDYTVVGTVDDAGLAVLDAVAANGNDGSLDPSPGGGAPTVPVTVESVTVAG</sequence>
<dbReference type="InterPro" id="IPR029000">
    <property type="entry name" value="Cyclophilin-like_dom_sf"/>
</dbReference>
<feature type="region of interest" description="Disordered" evidence="2">
    <location>
        <begin position="28"/>
        <end position="47"/>
    </location>
</feature>
<feature type="chain" id="PRO_5029566842" evidence="3">
    <location>
        <begin position="22"/>
        <end position="239"/>
    </location>
</feature>
<dbReference type="PROSITE" id="PS50072">
    <property type="entry name" value="CSA_PPIASE_2"/>
    <property type="match status" value="1"/>
</dbReference>
<feature type="signal peptide" evidence="3">
    <location>
        <begin position="1"/>
        <end position="21"/>
    </location>
</feature>
<dbReference type="Gene3D" id="2.40.100.10">
    <property type="entry name" value="Cyclophilin-like"/>
    <property type="match status" value="1"/>
</dbReference>
<feature type="compositionally biased region" description="Gly residues" evidence="2">
    <location>
        <begin position="28"/>
        <end position="41"/>
    </location>
</feature>
<dbReference type="PROSITE" id="PS51257">
    <property type="entry name" value="PROKAR_LIPOPROTEIN"/>
    <property type="match status" value="1"/>
</dbReference>
<comment type="function">
    <text evidence="1">PPIases accelerate the folding of proteins. It catalyzes the cis-trans isomerization of proline imidic peptide bonds in oligopeptides.</text>
</comment>
<dbReference type="PANTHER" id="PTHR45625">
    <property type="entry name" value="PEPTIDYL-PROLYL CIS-TRANS ISOMERASE-RELATED"/>
    <property type="match status" value="1"/>
</dbReference>
<evidence type="ECO:0000256" key="1">
    <source>
        <dbReference type="ARBA" id="ARBA00002388"/>
    </source>
</evidence>
<dbReference type="InterPro" id="IPR044666">
    <property type="entry name" value="Cyclophilin_A-like"/>
</dbReference>
<accession>A0A7K3W0S7</accession>
<evidence type="ECO:0000256" key="3">
    <source>
        <dbReference type="SAM" id="SignalP"/>
    </source>
</evidence>
<dbReference type="InterPro" id="IPR002130">
    <property type="entry name" value="Cyclophilin-type_PPIase_dom"/>
</dbReference>
<dbReference type="Pfam" id="PF00160">
    <property type="entry name" value="Pro_isomerase"/>
    <property type="match status" value="1"/>
</dbReference>
<evidence type="ECO:0000313" key="6">
    <source>
        <dbReference type="Proteomes" id="UP000470246"/>
    </source>
</evidence>